<dbReference type="KEGG" id="ast:Asulf_00419"/>
<keyword evidence="2" id="KW-0808">Transferase</keyword>
<dbReference type="GeneID" id="15392065"/>
<dbReference type="GO" id="GO:0008171">
    <property type="term" value="F:O-methyltransferase activity"/>
    <property type="evidence" value="ECO:0007669"/>
    <property type="project" value="InterPro"/>
</dbReference>
<keyword evidence="1" id="KW-0489">Methyltransferase</keyword>
<feature type="domain" description="O-methyltransferase C-terminal" evidence="4">
    <location>
        <begin position="160"/>
        <end position="235"/>
    </location>
</feature>
<keyword evidence="3" id="KW-0949">S-adenosyl-L-methionine</keyword>
<evidence type="ECO:0000313" key="6">
    <source>
        <dbReference type="EMBL" id="AGK60446.1"/>
    </source>
</evidence>
<evidence type="ECO:0000256" key="3">
    <source>
        <dbReference type="ARBA" id="ARBA00022691"/>
    </source>
</evidence>
<dbReference type="InterPro" id="IPR012967">
    <property type="entry name" value="COMT_dimerisation"/>
</dbReference>
<dbReference type="STRING" id="387631.Asulf_00419"/>
<proteinExistence type="predicted"/>
<dbReference type="Proteomes" id="UP000013307">
    <property type="component" value="Chromosome"/>
</dbReference>
<dbReference type="InterPro" id="IPR016461">
    <property type="entry name" value="COMT-like"/>
</dbReference>
<dbReference type="Gene3D" id="1.10.10.10">
    <property type="entry name" value="Winged helix-like DNA-binding domain superfamily/Winged helix DNA-binding domain"/>
    <property type="match status" value="1"/>
</dbReference>
<sequence length="339" mass="39414">MEAVYRFNELFMEPPEEFEPFFEDILNGFRKFFLFKSAVDVGIFDMLKEPKTLHEIESKTGFNNKILFLFLENLVKLGLLRKDGDRYVNSEMADKFLTDSPYSQLYYVRNAMESSLIWLNLPKALKGEQTRFNIENFFSQRIIHSLAQNSLLGELQSTVKLISSLNFFRKARKLLDLGGGHGLYSIAFTMLNENLKAYVFDLPDVVEETKKYIRKYNARRVDVIPGNFFTDELGEDYDIVFSSYNPGGKRAELIPKIWRCLKNGGIYINRQCFPESDIDLADLHWNLWNFGIEKGLKAYTFEGDLSLEGYINALEDTGFEILNVFKMKDDVKMIVARKL</sequence>
<protein>
    <recommendedName>
        <fullName evidence="8">O-methyltransferase domain-containing protein</fullName>
    </recommendedName>
</protein>
<organism evidence="6 7">
    <name type="scientific">Archaeoglobus sulfaticallidus PM70-1</name>
    <dbReference type="NCBI Taxonomy" id="387631"/>
    <lineage>
        <taxon>Archaea</taxon>
        <taxon>Methanobacteriati</taxon>
        <taxon>Methanobacteriota</taxon>
        <taxon>Archaeoglobi</taxon>
        <taxon>Archaeoglobales</taxon>
        <taxon>Archaeoglobaceae</taxon>
        <taxon>Archaeoglobus</taxon>
    </lineage>
</organism>
<dbReference type="SUPFAM" id="SSF46785">
    <property type="entry name" value="Winged helix' DNA-binding domain"/>
    <property type="match status" value="1"/>
</dbReference>
<dbReference type="HOGENOM" id="CLU_005533_4_3_2"/>
<dbReference type="PROSITE" id="PS51683">
    <property type="entry name" value="SAM_OMT_II"/>
    <property type="match status" value="1"/>
</dbReference>
<accession>N0BJ02</accession>
<dbReference type="InterPro" id="IPR036388">
    <property type="entry name" value="WH-like_DNA-bd_sf"/>
</dbReference>
<dbReference type="AlphaFoldDB" id="N0BJ02"/>
<dbReference type="PANTHER" id="PTHR43712:SF2">
    <property type="entry name" value="O-METHYLTRANSFERASE CICE"/>
    <property type="match status" value="1"/>
</dbReference>
<dbReference type="GO" id="GO:0046983">
    <property type="term" value="F:protein dimerization activity"/>
    <property type="evidence" value="ECO:0007669"/>
    <property type="project" value="InterPro"/>
</dbReference>
<evidence type="ECO:0008006" key="8">
    <source>
        <dbReference type="Google" id="ProtNLM"/>
    </source>
</evidence>
<feature type="domain" description="O-methyltransferase dimerisation" evidence="5">
    <location>
        <begin position="24"/>
        <end position="99"/>
    </location>
</feature>
<evidence type="ECO:0000256" key="2">
    <source>
        <dbReference type="ARBA" id="ARBA00022679"/>
    </source>
</evidence>
<evidence type="ECO:0000256" key="1">
    <source>
        <dbReference type="ARBA" id="ARBA00022603"/>
    </source>
</evidence>
<dbReference type="OrthoDB" id="146767at2157"/>
<keyword evidence="7" id="KW-1185">Reference proteome</keyword>
<dbReference type="InterPro" id="IPR029063">
    <property type="entry name" value="SAM-dependent_MTases_sf"/>
</dbReference>
<dbReference type="InterPro" id="IPR001077">
    <property type="entry name" value="COMT_C"/>
</dbReference>
<gene>
    <name evidence="6" type="ORF">Asulf_00419</name>
</gene>
<evidence type="ECO:0000259" key="4">
    <source>
        <dbReference type="Pfam" id="PF00891"/>
    </source>
</evidence>
<dbReference type="Pfam" id="PF08100">
    <property type="entry name" value="Dimerisation"/>
    <property type="match status" value="1"/>
</dbReference>
<dbReference type="GO" id="GO:0032259">
    <property type="term" value="P:methylation"/>
    <property type="evidence" value="ECO:0007669"/>
    <property type="project" value="UniProtKB-KW"/>
</dbReference>
<name>N0BJ02_9EURY</name>
<evidence type="ECO:0000313" key="7">
    <source>
        <dbReference type="Proteomes" id="UP000013307"/>
    </source>
</evidence>
<dbReference type="EMBL" id="CP005290">
    <property type="protein sequence ID" value="AGK60446.1"/>
    <property type="molecule type" value="Genomic_DNA"/>
</dbReference>
<dbReference type="PANTHER" id="PTHR43712">
    <property type="entry name" value="PUTATIVE (AFU_ORTHOLOGUE AFUA_4G14580)-RELATED"/>
    <property type="match status" value="1"/>
</dbReference>
<dbReference type="Pfam" id="PF00891">
    <property type="entry name" value="Methyltransf_2"/>
    <property type="match status" value="1"/>
</dbReference>
<evidence type="ECO:0000259" key="5">
    <source>
        <dbReference type="Pfam" id="PF08100"/>
    </source>
</evidence>
<dbReference type="eggNOG" id="arCOG03411">
    <property type="taxonomic scope" value="Archaea"/>
</dbReference>
<reference evidence="6 7" key="1">
    <citation type="journal article" date="2013" name="Genome Announc.">
        <title>Complete Genome Sequence of the Thermophilic and Facultatively Chemolithoautotrophic Sulfate Reducer Archaeoglobus sulfaticallidus Strain PM70-1T.</title>
        <authorList>
            <person name="Stokke R."/>
            <person name="Hocking W.P."/>
            <person name="Steinsbu B.O."/>
            <person name="Steen I.H."/>
        </authorList>
    </citation>
    <scope>NUCLEOTIDE SEQUENCE [LARGE SCALE GENOMIC DNA]</scope>
    <source>
        <strain evidence="6">PM70-1</strain>
    </source>
</reference>
<dbReference type="InterPro" id="IPR036390">
    <property type="entry name" value="WH_DNA-bd_sf"/>
</dbReference>
<dbReference type="Gene3D" id="3.40.50.150">
    <property type="entry name" value="Vaccinia Virus protein VP39"/>
    <property type="match status" value="1"/>
</dbReference>
<dbReference type="SUPFAM" id="SSF53335">
    <property type="entry name" value="S-adenosyl-L-methionine-dependent methyltransferases"/>
    <property type="match status" value="1"/>
</dbReference>
<dbReference type="RefSeq" id="WP_015590045.1">
    <property type="nucleotide sequence ID" value="NC_021169.1"/>
</dbReference>